<evidence type="ECO:0000313" key="2">
    <source>
        <dbReference type="EMBL" id="CDQ00684.1"/>
    </source>
</evidence>
<name>A0A0J9Y326_BRUMA</name>
<dbReference type="AlphaFoldDB" id="A0A0J9Y326"/>
<feature type="non-terminal residue" evidence="2">
    <location>
        <position position="1"/>
    </location>
</feature>
<dbReference type="EMBL" id="LN857014">
    <property type="protein sequence ID" value="CDQ00684.1"/>
    <property type="molecule type" value="Genomic_DNA"/>
</dbReference>
<gene>
    <name evidence="2 3" type="ORF">Bm3853</name>
    <name evidence="2" type="ORF">BM_Bm3853</name>
</gene>
<evidence type="ECO:0000256" key="1">
    <source>
        <dbReference type="SAM" id="Phobius"/>
    </source>
</evidence>
<organism evidence="2">
    <name type="scientific">Brugia malayi</name>
    <name type="common">Filarial nematode worm</name>
    <dbReference type="NCBI Taxonomy" id="6279"/>
    <lineage>
        <taxon>Eukaryota</taxon>
        <taxon>Metazoa</taxon>
        <taxon>Ecdysozoa</taxon>
        <taxon>Nematoda</taxon>
        <taxon>Chromadorea</taxon>
        <taxon>Rhabditida</taxon>
        <taxon>Spirurina</taxon>
        <taxon>Spiruromorpha</taxon>
        <taxon>Filarioidea</taxon>
        <taxon>Onchocercidae</taxon>
        <taxon>Brugia</taxon>
    </lineage>
</organism>
<keyword evidence="1" id="KW-0472">Membrane</keyword>
<reference evidence="2" key="1">
    <citation type="journal article" date="2007" name="Science">
        <title>Draft genome of the filarial nematode parasite Brugia malayi.</title>
        <authorList>
            <person name="Ghedin E."/>
            <person name="Wang S."/>
            <person name="Spiro D."/>
            <person name="Caler E."/>
            <person name="Zhao Q."/>
            <person name="Crabtree J."/>
            <person name="Allen J.E."/>
            <person name="Delcher A.L."/>
            <person name="Guiliano D.B."/>
            <person name="Miranda-Saavedra D."/>
            <person name="Angiuoli S.V."/>
            <person name="Creasy T."/>
            <person name="Amedeo P."/>
            <person name="Haas B."/>
            <person name="El-Sayed N.M."/>
            <person name="Wortman J.R."/>
            <person name="Feldblyum T."/>
            <person name="Tallon L."/>
            <person name="Schatz M."/>
            <person name="Shumway M."/>
            <person name="Koo H."/>
            <person name="Salzberg S.L."/>
            <person name="Schobel S."/>
            <person name="Pertea M."/>
            <person name="Pop M."/>
            <person name="White O."/>
            <person name="Barton G.J."/>
            <person name="Carlow C.K."/>
            <person name="Crawford M.J."/>
            <person name="Daub J."/>
            <person name="Dimmic M.W."/>
            <person name="Estes C.F."/>
            <person name="Foster J.M."/>
            <person name="Ganatra M."/>
            <person name="Gregory W.F."/>
            <person name="Johnson N.M."/>
            <person name="Jin J."/>
            <person name="Komuniecki R."/>
            <person name="Korf I."/>
            <person name="Kumar S."/>
            <person name="Laney S."/>
            <person name="Li B.W."/>
            <person name="Li W."/>
            <person name="Lindblom T.H."/>
            <person name="Lustigman S."/>
            <person name="Ma D."/>
            <person name="Maina C.V."/>
            <person name="Martin D.M."/>
            <person name="McCarter J.P."/>
            <person name="McReynolds L."/>
            <person name="Mitreva M."/>
            <person name="Nutman T.B."/>
            <person name="Parkinson J."/>
            <person name="Peregrin-Alvarez J.M."/>
            <person name="Poole C."/>
            <person name="Ren Q."/>
            <person name="Saunders L."/>
            <person name="Sluder A.E."/>
            <person name="Smith K."/>
            <person name="Stanke M."/>
            <person name="Unnasch T.R."/>
            <person name="Ware J."/>
            <person name="Wei A.D."/>
            <person name="Weil G."/>
            <person name="Williams D.J."/>
            <person name="Zhang Y."/>
            <person name="Williams S.A."/>
            <person name="Fraser-Liggett C."/>
            <person name="Slatko B."/>
            <person name="Blaxter M.L."/>
            <person name="Scott A.L."/>
        </authorList>
    </citation>
    <scope>NUCLEOTIDE SEQUENCE</scope>
    <source>
        <strain evidence="2">FR3</strain>
    </source>
</reference>
<keyword evidence="1" id="KW-0812">Transmembrane</keyword>
<keyword evidence="1" id="KW-1133">Transmembrane helix</keyword>
<protein>
    <submittedName>
        <fullName evidence="2">Bm3853</fullName>
    </submittedName>
</protein>
<feature type="transmembrane region" description="Helical" evidence="1">
    <location>
        <begin position="12"/>
        <end position="38"/>
    </location>
</feature>
<accession>A0A0J9Y326</accession>
<proteinExistence type="predicted"/>
<reference evidence="2" key="2">
    <citation type="submission" date="2012-12" db="EMBL/GenBank/DDBJ databases">
        <authorList>
            <person name="Gao Y.W."/>
            <person name="Fan S.T."/>
            <person name="Sun H.T."/>
            <person name="Wang Z."/>
            <person name="Gao X.L."/>
            <person name="Li Y.G."/>
            <person name="Wang T.C."/>
            <person name="Zhang K."/>
            <person name="Xu W.W."/>
            <person name="Yu Z.J."/>
            <person name="Xia X.Z."/>
        </authorList>
    </citation>
    <scope>NUCLEOTIDE SEQUENCE</scope>
    <source>
        <strain evidence="2">FR3</strain>
    </source>
</reference>
<dbReference type="WormBase" id="Bm3853">
    <property type="protein sequence ID" value="BM41919"/>
    <property type="gene ID" value="WBGene00224114"/>
</dbReference>
<evidence type="ECO:0000313" key="3">
    <source>
        <dbReference type="WormBase" id="Bm3853"/>
    </source>
</evidence>
<sequence>CKYEIMTSSIITLMLIVALGSIFDVIIAYRCYCCFYITDYIFVFESTDTVAMIAKAIQLENAESLGFSDTVHISYWNYWLLLLLIMGIQTKLSSKSLSTWIFLFLFLELETELKIIMQDTVIVFELFLCRSMLLGFIFGSKNLLVILTSSCRNASAKDSRRFRQFLEKIKLGRIIAQF</sequence>